<evidence type="ECO:0000313" key="1">
    <source>
        <dbReference type="EMBL" id="MDA7418823.1"/>
    </source>
</evidence>
<dbReference type="Proteomes" id="UP001212602">
    <property type="component" value="Unassembled WGS sequence"/>
</dbReference>
<name>A0AAE3NCD6_9BURK</name>
<protein>
    <submittedName>
        <fullName evidence="1">Uncharacterized protein</fullName>
    </submittedName>
</protein>
<sequence>MPQTTAFLSTDPDAAATPSDLQARSLRGWARRLRAWLPGHTPYEPFTAPTPHRPVAAAQRLRCDFWPLVAQAAQALQPQQRLCELHGTPPATPLVVRGAASDLQALLAHLSVLSRHVLGATLPRATVRMEAGHAVLHWGEHAPAEQGLQLARLFSRLSATAVAPTPAEAALHHSVHGAQRIAQACGGRLYPSASPLALMRLTARLPLATQEAGA</sequence>
<dbReference type="AlphaFoldDB" id="A0AAE3NCD6"/>
<proteinExistence type="predicted"/>
<evidence type="ECO:0000313" key="2">
    <source>
        <dbReference type="Proteomes" id="UP001212602"/>
    </source>
</evidence>
<keyword evidence="2" id="KW-1185">Reference proteome</keyword>
<organism evidence="1 2">
    <name type="scientific">Xenophilus arseniciresistens</name>
    <dbReference type="NCBI Taxonomy" id="1283306"/>
    <lineage>
        <taxon>Bacteria</taxon>
        <taxon>Pseudomonadati</taxon>
        <taxon>Pseudomonadota</taxon>
        <taxon>Betaproteobacteria</taxon>
        <taxon>Burkholderiales</taxon>
        <taxon>Comamonadaceae</taxon>
        <taxon>Xenophilus</taxon>
    </lineage>
</organism>
<reference evidence="1" key="1">
    <citation type="submission" date="2023-01" db="EMBL/GenBank/DDBJ databases">
        <title>Xenophilus mangrovi sp. nov., isolated from soil of Mangrove nature reserve.</title>
        <authorList>
            <person name="Xu S."/>
            <person name="Liu Z."/>
            <person name="Xu Y."/>
        </authorList>
    </citation>
    <scope>NUCLEOTIDE SEQUENCE</scope>
    <source>
        <strain evidence="1">YW8</strain>
    </source>
</reference>
<accession>A0AAE3NCD6</accession>
<dbReference type="RefSeq" id="WP_271430029.1">
    <property type="nucleotide sequence ID" value="NZ_JAQIPB010000012.1"/>
</dbReference>
<gene>
    <name evidence="1" type="ORF">PGB34_20825</name>
</gene>
<dbReference type="EMBL" id="JAQIPB010000012">
    <property type="protein sequence ID" value="MDA7418823.1"/>
    <property type="molecule type" value="Genomic_DNA"/>
</dbReference>
<comment type="caution">
    <text evidence="1">The sequence shown here is derived from an EMBL/GenBank/DDBJ whole genome shotgun (WGS) entry which is preliminary data.</text>
</comment>